<evidence type="ECO:0000313" key="3">
    <source>
        <dbReference type="Proteomes" id="UP000253664"/>
    </source>
</evidence>
<feature type="compositionally biased region" description="Low complexity" evidence="1">
    <location>
        <begin position="257"/>
        <end position="271"/>
    </location>
</feature>
<proteinExistence type="predicted"/>
<keyword evidence="3" id="KW-1185">Reference proteome</keyword>
<accession>A0A367L2H1</accession>
<feature type="region of interest" description="Disordered" evidence="1">
    <location>
        <begin position="488"/>
        <end position="520"/>
    </location>
</feature>
<organism evidence="2 3">
    <name type="scientific">Ophiocordyceps polyrhachis-furcata BCC 54312</name>
    <dbReference type="NCBI Taxonomy" id="1330021"/>
    <lineage>
        <taxon>Eukaryota</taxon>
        <taxon>Fungi</taxon>
        <taxon>Dikarya</taxon>
        <taxon>Ascomycota</taxon>
        <taxon>Pezizomycotina</taxon>
        <taxon>Sordariomycetes</taxon>
        <taxon>Hypocreomycetidae</taxon>
        <taxon>Hypocreales</taxon>
        <taxon>Ophiocordycipitaceae</taxon>
        <taxon>Ophiocordyceps</taxon>
    </lineage>
</organism>
<dbReference type="AlphaFoldDB" id="A0A367L2H1"/>
<dbReference type="Proteomes" id="UP000253664">
    <property type="component" value="Unassembled WGS sequence"/>
</dbReference>
<feature type="compositionally biased region" description="Low complexity" evidence="1">
    <location>
        <begin position="190"/>
        <end position="209"/>
    </location>
</feature>
<feature type="region of interest" description="Disordered" evidence="1">
    <location>
        <begin position="245"/>
        <end position="281"/>
    </location>
</feature>
<reference evidence="2 3" key="1">
    <citation type="journal article" date="2015" name="BMC Genomics">
        <title>Insights from the genome of Ophiocordyceps polyrhachis-furcata to pathogenicity and host specificity in insect fungi.</title>
        <authorList>
            <person name="Wichadakul D."/>
            <person name="Kobmoo N."/>
            <person name="Ingsriswang S."/>
            <person name="Tangphatsornruang S."/>
            <person name="Chantasingh D."/>
            <person name="Luangsa-ard J.J."/>
            <person name="Eurwilaichitr L."/>
        </authorList>
    </citation>
    <scope>NUCLEOTIDE SEQUENCE [LARGE SCALE GENOMIC DNA]</scope>
    <source>
        <strain evidence="2 3">BCC 54312</strain>
    </source>
</reference>
<evidence type="ECO:0000256" key="1">
    <source>
        <dbReference type="SAM" id="MobiDB-lite"/>
    </source>
</evidence>
<name>A0A367L2H1_9HYPO</name>
<evidence type="ECO:0000313" key="2">
    <source>
        <dbReference type="EMBL" id="RCI08615.1"/>
    </source>
</evidence>
<sequence>MRGTKERICALDNRLRIISAIPAGGDLSGSKADFAIMHERLAYAGKEKVIQAWIVIEKSTIKGFLCKACYFAKADTIITYKLLRGWKRQVDASSGGIPIATIAFDNAGVNGRFHALFFRPLQQIRLRLRLRQTPSLLQSLYCFFFPSRTLFSTRFFRLLFSSSGFPSFSSLPLLPTAYSDDRNRRNTGTSQEQQSQQPSRQPLQQEQQQHTNIPTAVPYLRPPQSLPSSSYSSFSSSSLPGLSSSSSLPGLSPPPSLQSLSSSFSSSSSYGPTPPLRPFQGRGIQQFLDQFEEQVLDRRVDWLPFFVAPPCLWQIQVLTEDLPWPAAKTALLRYYGAFDQIRTVGFYEKLRRHEAWRPKTKDTIDWLEKHAFLCRKIGSGYGPGPGPGPDESTEHSYGLFQALPKEIQGVVFPPPNYLHAWGCTAYVTKLKEKIVRSEKMAPRAWKGYLVGIEVVRARDIRFVNRARLSAIVDNPSIEFKACLEEEERDQSKGRLRTPEGDPSHLPLPDPTPNKGETARRPITKKLTFCRRHLRAFLASFNPLVCVDRITAPKALLIRRDLGHGAYKTLEEIRPSQFSCIESCEEIINEKAAILDALYEVKHLAHEDAVALEIYDSLRLERSRDRDRTRPDITYSVKKLLEANCHLIHAYLVALKHLLRYLRGTYSLRITLGGYPRLYGRIRNLPSGRPYCVEIKALDDSYD</sequence>
<feature type="region of interest" description="Disordered" evidence="1">
    <location>
        <begin position="179"/>
        <end position="210"/>
    </location>
</feature>
<protein>
    <submittedName>
        <fullName evidence="2">Uncharacterized protein</fullName>
    </submittedName>
</protein>
<dbReference type="EMBL" id="LKCN02000018">
    <property type="protein sequence ID" value="RCI08615.1"/>
    <property type="molecule type" value="Genomic_DNA"/>
</dbReference>
<comment type="caution">
    <text evidence="2">The sequence shown here is derived from an EMBL/GenBank/DDBJ whole genome shotgun (WGS) entry which is preliminary data.</text>
</comment>
<feature type="compositionally biased region" description="Basic and acidic residues" evidence="1">
    <location>
        <begin position="489"/>
        <end position="502"/>
    </location>
</feature>
<gene>
    <name evidence="2" type="ORF">L249_4862</name>
</gene>